<evidence type="ECO:0000256" key="5">
    <source>
        <dbReference type="ARBA" id="ARBA00022737"/>
    </source>
</evidence>
<dbReference type="InterPro" id="IPR023405">
    <property type="entry name" value="Topo_IA_core_domain"/>
</dbReference>
<dbReference type="Gene3D" id="3.30.65.10">
    <property type="entry name" value="Bacterial Topoisomerase I, domain 1"/>
    <property type="match status" value="1"/>
</dbReference>
<feature type="domain" description="Toprim" evidence="15">
    <location>
        <begin position="1"/>
        <end position="132"/>
    </location>
</feature>
<evidence type="ECO:0000256" key="12">
    <source>
        <dbReference type="ARBA" id="ARBA00031985"/>
    </source>
</evidence>
<evidence type="ECO:0000313" key="18">
    <source>
        <dbReference type="Proteomes" id="UP001271591"/>
    </source>
</evidence>
<dbReference type="SUPFAM" id="SSF57783">
    <property type="entry name" value="Zinc beta-ribbon"/>
    <property type="match status" value="1"/>
</dbReference>
<evidence type="ECO:0000256" key="10">
    <source>
        <dbReference type="ARBA" id="ARBA00023235"/>
    </source>
</evidence>
<dbReference type="NCBIfam" id="NF005829">
    <property type="entry name" value="PRK07726.1"/>
    <property type="match status" value="1"/>
</dbReference>
<dbReference type="AlphaFoldDB" id="A0AAP6EDB0"/>
<dbReference type="Proteomes" id="UP001271591">
    <property type="component" value="Unassembled WGS sequence"/>
</dbReference>
<dbReference type="InterPro" id="IPR003601">
    <property type="entry name" value="Topo_IA_2"/>
</dbReference>
<dbReference type="RefSeq" id="WP_044705422.1">
    <property type="nucleotide sequence ID" value="NZ_JAETYH010000035.1"/>
</dbReference>
<dbReference type="NCBIfam" id="TIGR01056">
    <property type="entry name" value="topB"/>
    <property type="match status" value="1"/>
</dbReference>
<dbReference type="Pfam" id="PF01396">
    <property type="entry name" value="Zn_ribbon_Top1"/>
    <property type="match status" value="1"/>
</dbReference>
<dbReference type="PRINTS" id="PR00417">
    <property type="entry name" value="PRTPISMRASEI"/>
</dbReference>
<dbReference type="PROSITE" id="PS50880">
    <property type="entry name" value="TOPRIM"/>
    <property type="match status" value="1"/>
</dbReference>
<keyword evidence="6" id="KW-0863">Zinc-finger</keyword>
<dbReference type="Pfam" id="PF01751">
    <property type="entry name" value="Toprim"/>
    <property type="match status" value="1"/>
</dbReference>
<dbReference type="GO" id="GO:0006310">
    <property type="term" value="P:DNA recombination"/>
    <property type="evidence" value="ECO:0007669"/>
    <property type="project" value="TreeGrafter"/>
</dbReference>
<dbReference type="InterPro" id="IPR006171">
    <property type="entry name" value="TOPRIM_dom"/>
</dbReference>
<evidence type="ECO:0000256" key="11">
    <source>
        <dbReference type="ARBA" id="ARBA00030003"/>
    </source>
</evidence>
<comment type="catalytic activity">
    <reaction evidence="1">
        <text>ATP-independent breakage of single-stranded DNA, followed by passage and rejoining.</text>
        <dbReference type="EC" id="5.6.2.1"/>
    </reaction>
</comment>
<comment type="similarity">
    <text evidence="2">Belongs to the type IA topoisomerase family.</text>
</comment>
<keyword evidence="8" id="KW-0799">Topoisomerase</keyword>
<keyword evidence="5" id="KW-0677">Repeat</keyword>
<reference evidence="17" key="1">
    <citation type="submission" date="2023-10" db="EMBL/GenBank/DDBJ databases">
        <title>Draft Genome Sequence of a Shiga toxin-producing Escherichia coli strain from deer meat showing an IS-element integration in the B-subunit of the Shiga toxin Stx2b gene.</title>
        <authorList>
            <person name="Projahn M."/>
            <person name="Borowiak M."/>
        </authorList>
    </citation>
    <scope>NUCLEOTIDE SEQUENCE</scope>
    <source>
        <strain evidence="17">BfR-EC-18960</strain>
    </source>
</reference>
<evidence type="ECO:0000256" key="7">
    <source>
        <dbReference type="ARBA" id="ARBA00022833"/>
    </source>
</evidence>
<organism evidence="17 18">
    <name type="scientific">Escherichia coli</name>
    <dbReference type="NCBI Taxonomy" id="562"/>
    <lineage>
        <taxon>Bacteria</taxon>
        <taxon>Pseudomonadati</taxon>
        <taxon>Pseudomonadota</taxon>
        <taxon>Gammaproteobacteria</taxon>
        <taxon>Enterobacterales</taxon>
        <taxon>Enterobacteriaceae</taxon>
        <taxon>Escherichia</taxon>
    </lineage>
</organism>
<keyword evidence="10" id="KW-0413">Isomerase</keyword>
<dbReference type="InterPro" id="IPR013826">
    <property type="entry name" value="Topo_IA_cen_sub3"/>
</dbReference>
<dbReference type="PANTHER" id="PTHR11390:SF21">
    <property type="entry name" value="DNA TOPOISOMERASE 3-ALPHA"/>
    <property type="match status" value="1"/>
</dbReference>
<comment type="caution">
    <text evidence="17">The sequence shown here is derived from an EMBL/GenBank/DDBJ whole genome shotgun (WGS) entry which is preliminary data.</text>
</comment>
<dbReference type="InterPro" id="IPR013498">
    <property type="entry name" value="Topo_IA_Znf"/>
</dbReference>
<evidence type="ECO:0000313" key="17">
    <source>
        <dbReference type="EMBL" id="MDW9353674.1"/>
    </source>
</evidence>
<dbReference type="InterPro" id="IPR013825">
    <property type="entry name" value="Topo_IA_cen_sub2"/>
</dbReference>
<keyword evidence="4" id="KW-0479">Metal-binding</keyword>
<dbReference type="InterPro" id="IPR013497">
    <property type="entry name" value="Topo_IA_cen"/>
</dbReference>
<proteinExistence type="inferred from homology"/>
<evidence type="ECO:0000256" key="9">
    <source>
        <dbReference type="ARBA" id="ARBA00023125"/>
    </source>
</evidence>
<sequence length="753" mass="85519">MRLWIAEKPELGKLIAQVLGNPQYFDGYIVCNNDTVSWAIGHLLKLIPPELKTPEYKSWSKNTLPLQLRPLQYIVIPKTEKQFNVLSGLITRADMIIHAGDPDEEGQLLIEEILSYCGNKAPVKRVLINDLNKDAVRQAMRNLQDNRAFYGLYQKALARSAGDYLFGLNMTRAYTIAAREKGHNEILSVGRVQTPVLGLVVRRYEENRDYKKYDYWCVQAEFIDTDTIISPMLVPPEDAPVDDKGRIISEQYCDEVIRSCKGQQASVSLAESEIKSRRPPLPFSLLDLQVKMNRQYGFTAEKVLEITQKLREEYRAITYNRSDCRYLSEEQFSQSPATLAMLSSFFPELGKFFSHIDSGRKSRAFNDKKISAHTAIIPTPTPTGLDQMNEDEMRVYKAIVAQYLVQFMPDKTFDSAVVEFNINGFLFRQRAIRPVSPGWSILLADRDEETLPDCKLFDAITSLTKGQQLVCSSVNSRKETSTPPPLYTEASLLEDLRRVARYVEDPRIRQLLLDRDEGKEEERGGIGTPATRGHILNVLQVRGFIAVKNKKVVPTELGLSFIHALPEVMTRPDMTALWHEQQSMIETGEISIDDFLDELEQFILQQVSDVDISGLAVAEYQCTCGGRYVRRRTDKGFFWGCSKYPDCRNTVPDRGGVPDFSRSEFERKVRCPVCGSGMKISPKAYNCSNERCGFRLWGTQFGKELTLAQATDLLMKGHTREIKGLKKKDGAKFDAVLNLNRDGSVVPTFKKKK</sequence>
<evidence type="ECO:0000256" key="13">
    <source>
        <dbReference type="ARBA" id="ARBA00032235"/>
    </source>
</evidence>
<name>A0AAP6EDB0_ECOLX</name>
<keyword evidence="9" id="KW-0238">DNA-binding</keyword>
<dbReference type="Gene3D" id="2.70.20.10">
    <property type="entry name" value="Topoisomerase I, domain 3"/>
    <property type="match status" value="1"/>
</dbReference>
<dbReference type="InterPro" id="IPR025589">
    <property type="entry name" value="Toprim_C_rpt"/>
</dbReference>
<dbReference type="InterPro" id="IPR003602">
    <property type="entry name" value="Topo_IA_DNA-bd_dom"/>
</dbReference>
<feature type="domain" description="Topo IA-type catalytic" evidence="16">
    <location>
        <begin position="149"/>
        <end position="607"/>
    </location>
</feature>
<dbReference type="Gene3D" id="3.40.50.140">
    <property type="match status" value="1"/>
</dbReference>
<dbReference type="SMART" id="SM00436">
    <property type="entry name" value="TOP1Bc"/>
    <property type="match status" value="1"/>
</dbReference>
<keyword evidence="7" id="KW-0862">Zinc</keyword>
<evidence type="ECO:0000256" key="8">
    <source>
        <dbReference type="ARBA" id="ARBA00023029"/>
    </source>
</evidence>
<dbReference type="Pfam" id="PF13342">
    <property type="entry name" value="Toprim_Crpt"/>
    <property type="match status" value="1"/>
</dbReference>
<evidence type="ECO:0000256" key="1">
    <source>
        <dbReference type="ARBA" id="ARBA00000213"/>
    </source>
</evidence>
<dbReference type="GO" id="GO:0008270">
    <property type="term" value="F:zinc ion binding"/>
    <property type="evidence" value="ECO:0007669"/>
    <property type="project" value="UniProtKB-KW"/>
</dbReference>
<dbReference type="GO" id="GO:0006281">
    <property type="term" value="P:DNA repair"/>
    <property type="evidence" value="ECO:0007669"/>
    <property type="project" value="TreeGrafter"/>
</dbReference>
<protein>
    <recommendedName>
        <fullName evidence="3">DNA topoisomerase</fullName>
        <ecNumber evidence="3">5.6.2.1</ecNumber>
    </recommendedName>
    <alternativeName>
        <fullName evidence="14">Omega-protein</fullName>
    </alternativeName>
    <alternativeName>
        <fullName evidence="13">Relaxing enzyme</fullName>
    </alternativeName>
    <alternativeName>
        <fullName evidence="11">Swivelase</fullName>
    </alternativeName>
    <alternativeName>
        <fullName evidence="12">Untwisting enzyme</fullName>
    </alternativeName>
</protein>
<dbReference type="PROSITE" id="PS52039">
    <property type="entry name" value="TOPO_IA_2"/>
    <property type="match status" value="1"/>
</dbReference>
<dbReference type="InterPro" id="IPR005738">
    <property type="entry name" value="TopoIII"/>
</dbReference>
<dbReference type="CDD" id="cd00186">
    <property type="entry name" value="TOP1Ac"/>
    <property type="match status" value="1"/>
</dbReference>
<evidence type="ECO:0000256" key="4">
    <source>
        <dbReference type="ARBA" id="ARBA00022723"/>
    </source>
</evidence>
<dbReference type="GO" id="GO:0003677">
    <property type="term" value="F:DNA binding"/>
    <property type="evidence" value="ECO:0007669"/>
    <property type="project" value="UniProtKB-KW"/>
</dbReference>
<gene>
    <name evidence="17" type="ORF">R8G00_30175</name>
</gene>
<evidence type="ECO:0000256" key="2">
    <source>
        <dbReference type="ARBA" id="ARBA00009446"/>
    </source>
</evidence>
<dbReference type="SMART" id="SM00437">
    <property type="entry name" value="TOP1Ac"/>
    <property type="match status" value="1"/>
</dbReference>
<dbReference type="InterPro" id="IPR013824">
    <property type="entry name" value="Topo_IA_cen_sub1"/>
</dbReference>
<evidence type="ECO:0000256" key="14">
    <source>
        <dbReference type="ARBA" id="ARBA00032877"/>
    </source>
</evidence>
<dbReference type="InterPro" id="IPR000380">
    <property type="entry name" value="Topo_IA"/>
</dbReference>
<dbReference type="Gene3D" id="1.10.460.10">
    <property type="entry name" value="Topoisomerase I, domain 2"/>
    <property type="match status" value="1"/>
</dbReference>
<evidence type="ECO:0000259" key="15">
    <source>
        <dbReference type="PROSITE" id="PS50880"/>
    </source>
</evidence>
<dbReference type="InterPro" id="IPR034144">
    <property type="entry name" value="TOPRIM_TopoIII"/>
</dbReference>
<dbReference type="EC" id="5.6.2.1" evidence="3"/>
<dbReference type="SUPFAM" id="SSF56712">
    <property type="entry name" value="Prokaryotic type I DNA topoisomerase"/>
    <property type="match status" value="1"/>
</dbReference>
<evidence type="ECO:0000259" key="16">
    <source>
        <dbReference type="PROSITE" id="PS52039"/>
    </source>
</evidence>
<dbReference type="Gene3D" id="1.10.290.10">
    <property type="entry name" value="Topoisomerase I, domain 4"/>
    <property type="match status" value="1"/>
</dbReference>
<dbReference type="Pfam" id="PF01131">
    <property type="entry name" value="Topoisom_bac"/>
    <property type="match status" value="1"/>
</dbReference>
<dbReference type="CDD" id="cd03362">
    <property type="entry name" value="TOPRIM_TopoIA_TopoIII"/>
    <property type="match status" value="1"/>
</dbReference>
<dbReference type="EMBL" id="JAWPMK010000006">
    <property type="protein sequence ID" value="MDW9353674.1"/>
    <property type="molecule type" value="Genomic_DNA"/>
</dbReference>
<dbReference type="GO" id="GO:0043597">
    <property type="term" value="C:cytoplasmic replication fork"/>
    <property type="evidence" value="ECO:0007669"/>
    <property type="project" value="TreeGrafter"/>
</dbReference>
<dbReference type="GO" id="GO:0006265">
    <property type="term" value="P:DNA topological change"/>
    <property type="evidence" value="ECO:0007669"/>
    <property type="project" value="InterPro"/>
</dbReference>
<accession>A0AAP6EDB0</accession>
<dbReference type="PANTHER" id="PTHR11390">
    <property type="entry name" value="PROKARYOTIC DNA TOPOISOMERASE"/>
    <property type="match status" value="1"/>
</dbReference>
<evidence type="ECO:0000256" key="6">
    <source>
        <dbReference type="ARBA" id="ARBA00022771"/>
    </source>
</evidence>
<evidence type="ECO:0000256" key="3">
    <source>
        <dbReference type="ARBA" id="ARBA00012891"/>
    </source>
</evidence>
<dbReference type="GO" id="GO:0003917">
    <property type="term" value="F:DNA topoisomerase type I (single strand cut, ATP-independent) activity"/>
    <property type="evidence" value="ECO:0007669"/>
    <property type="project" value="UniProtKB-EC"/>
</dbReference>
<dbReference type="SMART" id="SM00493">
    <property type="entry name" value="TOPRIM"/>
    <property type="match status" value="1"/>
</dbReference>